<dbReference type="PANTHER" id="PTHR11085:SF10">
    <property type="entry name" value="NAD-DEPENDENT PROTEIN DEACYLASE SIRTUIN-5, MITOCHONDRIAL-RELATED"/>
    <property type="match status" value="1"/>
</dbReference>
<dbReference type="Gene3D" id="3.40.50.1220">
    <property type="entry name" value="TPP-binding domain"/>
    <property type="match status" value="1"/>
</dbReference>
<dbReference type="InterPro" id="IPR026590">
    <property type="entry name" value="Ssirtuin_cat_dom"/>
</dbReference>
<dbReference type="GO" id="GO:0046872">
    <property type="term" value="F:metal ion binding"/>
    <property type="evidence" value="ECO:0007669"/>
    <property type="project" value="UniProtKB-KW"/>
</dbReference>
<dbReference type="GO" id="GO:0070403">
    <property type="term" value="F:NAD+ binding"/>
    <property type="evidence" value="ECO:0007669"/>
    <property type="project" value="InterPro"/>
</dbReference>
<keyword evidence="3" id="KW-0862">Zinc</keyword>
<feature type="binding site" evidence="3">
    <location>
        <position position="163"/>
    </location>
    <ligand>
        <name>Zn(2+)</name>
        <dbReference type="ChEBI" id="CHEBI:29105"/>
    </ligand>
</feature>
<protein>
    <recommendedName>
        <fullName evidence="4">Deacetylase sirtuin-type domain-containing protein</fullName>
    </recommendedName>
</protein>
<proteinExistence type="predicted"/>
<dbReference type="InterPro" id="IPR003000">
    <property type="entry name" value="Sirtuin"/>
</dbReference>
<feature type="domain" description="Deacetylase sirtuin-type" evidence="4">
    <location>
        <begin position="30"/>
        <end position="307"/>
    </location>
</feature>
<dbReference type="GO" id="GO:0017136">
    <property type="term" value="F:histone deacetylase activity, NAD-dependent"/>
    <property type="evidence" value="ECO:0007669"/>
    <property type="project" value="TreeGrafter"/>
</dbReference>
<evidence type="ECO:0000259" key="4">
    <source>
        <dbReference type="PROSITE" id="PS50305"/>
    </source>
</evidence>
<dbReference type="Gene3D" id="3.30.1600.10">
    <property type="entry name" value="SIR2/SIRT2 'Small Domain"/>
    <property type="match status" value="1"/>
</dbReference>
<dbReference type="InterPro" id="IPR029035">
    <property type="entry name" value="DHS-like_NAD/FAD-binding_dom"/>
</dbReference>
<sequence>MNNFVKHVRHFSINSKGYSISLEQFVPKHKPARDEDIQLLENFIFNSKRLLVLTGAGISTESGIPDYRSEVVGLYARTNHKPIQHMEFMRSNATRQRYWARNFVGWPRFSKSQPNAVHFSIKKLEIDHKIVHTVVTQNVDNLHYKAGSQNVIELHGNGHRVVCLQCNKIYDRYYIQEKLKNKYDIDFDAMTKVIGTDGDVAVPEEFSANFTVPTCESCNGILKPDITFFGANVPKSKVDKVKENVTMSDSLLVLGSSLSVFSGYRIFLQALEEGKNTCIVNIGRTRADDQVKLKIEAKCGDILPKIC</sequence>
<dbReference type="PROSITE" id="PS50305">
    <property type="entry name" value="SIRTUIN"/>
    <property type="match status" value="1"/>
</dbReference>
<feature type="binding site" evidence="3">
    <location>
        <position position="215"/>
    </location>
    <ligand>
        <name>Zn(2+)</name>
        <dbReference type="ChEBI" id="CHEBI:29105"/>
    </ligand>
</feature>
<dbReference type="SUPFAM" id="SSF52467">
    <property type="entry name" value="DHS-like NAD/FAD-binding domain"/>
    <property type="match status" value="1"/>
</dbReference>
<keyword evidence="1" id="KW-0808">Transferase</keyword>
<dbReference type="PANTHER" id="PTHR11085">
    <property type="entry name" value="NAD-DEPENDENT PROTEIN DEACYLASE SIRTUIN-5, MITOCHONDRIAL-RELATED"/>
    <property type="match status" value="1"/>
</dbReference>
<dbReference type="NCBIfam" id="NF003738">
    <property type="entry name" value="PRK05333.1"/>
    <property type="match status" value="1"/>
</dbReference>
<feature type="active site" description="Proton acceptor" evidence="3">
    <location>
        <position position="155"/>
    </location>
</feature>
<gene>
    <name evidence="5" type="ORF">GWI33_021714</name>
</gene>
<keyword evidence="3" id="KW-0479">Metal-binding</keyword>
<dbReference type="GO" id="GO:0005759">
    <property type="term" value="C:mitochondrial matrix"/>
    <property type="evidence" value="ECO:0007669"/>
    <property type="project" value="TreeGrafter"/>
</dbReference>
<accession>A0A834MJG9</accession>
<feature type="binding site" evidence="3">
    <location>
        <position position="218"/>
    </location>
    <ligand>
        <name>Zn(2+)</name>
        <dbReference type="ChEBI" id="CHEBI:29105"/>
    </ligand>
</feature>
<dbReference type="OrthoDB" id="424302at2759"/>
<evidence type="ECO:0000256" key="2">
    <source>
        <dbReference type="ARBA" id="ARBA00023027"/>
    </source>
</evidence>
<reference evidence="5" key="1">
    <citation type="submission" date="2020-08" db="EMBL/GenBank/DDBJ databases">
        <title>Genome sequencing and assembly of the red palm weevil Rhynchophorus ferrugineus.</title>
        <authorList>
            <person name="Dias G.B."/>
            <person name="Bergman C.M."/>
            <person name="Manee M."/>
        </authorList>
    </citation>
    <scope>NUCLEOTIDE SEQUENCE</scope>
    <source>
        <strain evidence="5">AA-2017</strain>
        <tissue evidence="5">Whole larva</tissue>
    </source>
</reference>
<dbReference type="InterPro" id="IPR050134">
    <property type="entry name" value="NAD-dep_sirtuin_deacylases"/>
</dbReference>
<dbReference type="AlphaFoldDB" id="A0A834MJG9"/>
<organism evidence="5 6">
    <name type="scientific">Rhynchophorus ferrugineus</name>
    <name type="common">Red palm weevil</name>
    <name type="synonym">Curculio ferrugineus</name>
    <dbReference type="NCBI Taxonomy" id="354439"/>
    <lineage>
        <taxon>Eukaryota</taxon>
        <taxon>Metazoa</taxon>
        <taxon>Ecdysozoa</taxon>
        <taxon>Arthropoda</taxon>
        <taxon>Hexapoda</taxon>
        <taxon>Insecta</taxon>
        <taxon>Pterygota</taxon>
        <taxon>Neoptera</taxon>
        <taxon>Endopterygota</taxon>
        <taxon>Coleoptera</taxon>
        <taxon>Polyphaga</taxon>
        <taxon>Cucujiformia</taxon>
        <taxon>Curculionidae</taxon>
        <taxon>Dryophthorinae</taxon>
        <taxon>Rhynchophorus</taxon>
    </lineage>
</organism>
<dbReference type="Pfam" id="PF02146">
    <property type="entry name" value="SIR2"/>
    <property type="match status" value="1"/>
</dbReference>
<dbReference type="EMBL" id="JAACXV010000071">
    <property type="protein sequence ID" value="KAF7284701.1"/>
    <property type="molecule type" value="Genomic_DNA"/>
</dbReference>
<evidence type="ECO:0000313" key="5">
    <source>
        <dbReference type="EMBL" id="KAF7284701.1"/>
    </source>
</evidence>
<name>A0A834MJG9_RHYFE</name>
<evidence type="ECO:0000313" key="6">
    <source>
        <dbReference type="Proteomes" id="UP000625711"/>
    </source>
</evidence>
<keyword evidence="6" id="KW-1185">Reference proteome</keyword>
<dbReference type="InterPro" id="IPR026591">
    <property type="entry name" value="Sirtuin_cat_small_dom_sf"/>
</dbReference>
<evidence type="ECO:0000256" key="3">
    <source>
        <dbReference type="PROSITE-ProRule" id="PRU00236"/>
    </source>
</evidence>
<feature type="binding site" evidence="3">
    <location>
        <position position="166"/>
    </location>
    <ligand>
        <name>Zn(2+)</name>
        <dbReference type="ChEBI" id="CHEBI:29105"/>
    </ligand>
</feature>
<comment type="caution">
    <text evidence="5">The sequence shown here is derived from an EMBL/GenBank/DDBJ whole genome shotgun (WGS) entry which is preliminary data.</text>
</comment>
<evidence type="ECO:0000256" key="1">
    <source>
        <dbReference type="ARBA" id="ARBA00022679"/>
    </source>
</evidence>
<dbReference type="Proteomes" id="UP000625711">
    <property type="component" value="Unassembled WGS sequence"/>
</dbReference>
<keyword evidence="2" id="KW-0520">NAD</keyword>